<dbReference type="Proteomes" id="UP000027586">
    <property type="component" value="Unassembled WGS sequence"/>
</dbReference>
<dbReference type="VEuPathDB" id="FungiDB:LCOR_03685.1"/>
<reference evidence="1" key="1">
    <citation type="submission" date="2013-08" db="EMBL/GenBank/DDBJ databases">
        <title>Gene expansion shapes genome architecture in the human pathogen Lichtheimia corymbifera: an evolutionary genomics analysis in the ancient terrestrial Mucorales (Mucoromycotina).</title>
        <authorList>
            <person name="Schwartze V.U."/>
            <person name="Winter S."/>
            <person name="Shelest E."/>
            <person name="Marcet-Houben M."/>
            <person name="Horn F."/>
            <person name="Wehner S."/>
            <person name="Hoffmann K."/>
            <person name="Riege K."/>
            <person name="Sammeth M."/>
            <person name="Nowrousian M."/>
            <person name="Valiante V."/>
            <person name="Linde J."/>
            <person name="Jacobsen I.D."/>
            <person name="Marz M."/>
            <person name="Brakhage A.A."/>
            <person name="Gabaldon T."/>
            <person name="Bocker S."/>
            <person name="Voigt K."/>
        </authorList>
    </citation>
    <scope>NUCLEOTIDE SEQUENCE [LARGE SCALE GENOMIC DNA]</scope>
    <source>
        <strain evidence="1">FSU 9682</strain>
    </source>
</reference>
<name>A0A068RPR7_9FUNG</name>
<protein>
    <submittedName>
        <fullName evidence="1">Uncharacterized protein</fullName>
    </submittedName>
</protein>
<evidence type="ECO:0000313" key="1">
    <source>
        <dbReference type="EMBL" id="CDH52173.1"/>
    </source>
</evidence>
<sequence>METKYRPSCRLSLSNYHGYEIWRQLGIHDLAVDATTLRFFLVYPPLCDKNSLFLGGACDLYSCVWIIANGVNLVHWQTRRHYIQFRGTSNLLFLLNHRLHHLCDWQAVKSGVMLSGSPSRSWCLPLVLSIESTSRLQRFLQRTASPNDIGLFVFMELWHYPHIQGPSERRQMDTAYVGLTAIGCQDKGGVAMDVFD</sequence>
<dbReference type="AlphaFoldDB" id="A0A068RPR7"/>
<accession>A0A068RPR7</accession>
<dbReference type="OrthoDB" id="10611813at2759"/>
<gene>
    <name evidence="1" type="ORF">LCOR_03685.1</name>
</gene>
<proteinExistence type="predicted"/>
<dbReference type="EMBL" id="CBTN010000012">
    <property type="protein sequence ID" value="CDH52173.1"/>
    <property type="molecule type" value="Genomic_DNA"/>
</dbReference>
<keyword evidence="2" id="KW-1185">Reference proteome</keyword>
<evidence type="ECO:0000313" key="2">
    <source>
        <dbReference type="Proteomes" id="UP000027586"/>
    </source>
</evidence>
<comment type="caution">
    <text evidence="1">The sequence shown here is derived from an EMBL/GenBank/DDBJ whole genome shotgun (WGS) entry which is preliminary data.</text>
</comment>
<organism evidence="1 2">
    <name type="scientific">Lichtheimia corymbifera JMRC:FSU:9682</name>
    <dbReference type="NCBI Taxonomy" id="1263082"/>
    <lineage>
        <taxon>Eukaryota</taxon>
        <taxon>Fungi</taxon>
        <taxon>Fungi incertae sedis</taxon>
        <taxon>Mucoromycota</taxon>
        <taxon>Mucoromycotina</taxon>
        <taxon>Mucoromycetes</taxon>
        <taxon>Mucorales</taxon>
        <taxon>Lichtheimiaceae</taxon>
        <taxon>Lichtheimia</taxon>
    </lineage>
</organism>